<evidence type="ECO:0008006" key="3">
    <source>
        <dbReference type="Google" id="ProtNLM"/>
    </source>
</evidence>
<keyword evidence="2" id="KW-1185">Reference proteome</keyword>
<reference evidence="2" key="1">
    <citation type="journal article" date="2019" name="Int. J. Syst. Evol. Microbiol.">
        <title>The Global Catalogue of Microorganisms (GCM) 10K type strain sequencing project: providing services to taxonomists for standard genome sequencing and annotation.</title>
        <authorList>
            <consortium name="The Broad Institute Genomics Platform"/>
            <consortium name="The Broad Institute Genome Sequencing Center for Infectious Disease"/>
            <person name="Wu L."/>
            <person name="Ma J."/>
        </authorList>
    </citation>
    <scope>NUCLEOTIDE SEQUENCE [LARGE SCALE GENOMIC DNA]</scope>
    <source>
        <strain evidence="2">NBRC 106593</strain>
    </source>
</reference>
<evidence type="ECO:0000313" key="1">
    <source>
        <dbReference type="EMBL" id="MFC6715514.1"/>
    </source>
</evidence>
<accession>A0ABW2AWX2</accession>
<proteinExistence type="predicted"/>
<evidence type="ECO:0000313" key="2">
    <source>
        <dbReference type="Proteomes" id="UP001596356"/>
    </source>
</evidence>
<protein>
    <recommendedName>
        <fullName evidence="3">Class F sortase</fullName>
    </recommendedName>
</protein>
<name>A0ABW2AWX2_9MICO</name>
<gene>
    <name evidence="1" type="ORF">ACFQBT_17500</name>
</gene>
<comment type="caution">
    <text evidence="1">The sequence shown here is derived from an EMBL/GenBank/DDBJ whole genome shotgun (WGS) entry which is preliminary data.</text>
</comment>
<dbReference type="EMBL" id="JBHSWJ010000002">
    <property type="protein sequence ID" value="MFC6715514.1"/>
    <property type="molecule type" value="Genomic_DNA"/>
</dbReference>
<sequence>MINPPSFTAAFLIRQYGRPADPASGLSVVTMHAVYGGRSPGNYLFSMAPADSHAVISAGDPVVVGGVGYTVTSTMIIGKVAAVDSQRMWGRWKERGNELMIVTCLQRAGQGSLHAADNLVVFAKRDASGAGRSSG</sequence>
<organism evidence="1 2">
    <name type="scientific">Branchiibius cervicis</name>
    <dbReference type="NCBI Taxonomy" id="908252"/>
    <lineage>
        <taxon>Bacteria</taxon>
        <taxon>Bacillati</taxon>
        <taxon>Actinomycetota</taxon>
        <taxon>Actinomycetes</taxon>
        <taxon>Micrococcales</taxon>
        <taxon>Dermacoccaceae</taxon>
        <taxon>Branchiibius</taxon>
    </lineage>
</organism>
<dbReference type="RefSeq" id="WP_377824684.1">
    <property type="nucleotide sequence ID" value="NZ_JBHSWJ010000002.1"/>
</dbReference>
<dbReference type="Proteomes" id="UP001596356">
    <property type="component" value="Unassembled WGS sequence"/>
</dbReference>